<protein>
    <recommendedName>
        <fullName evidence="5">F-box domain-containing protein</fullName>
    </recommendedName>
</protein>
<name>A0A8J5VIX4_ZIZPA</name>
<dbReference type="InterPro" id="IPR001810">
    <property type="entry name" value="F-box_dom"/>
</dbReference>
<dbReference type="PANTHER" id="PTHR44259:SF91">
    <property type="entry name" value="OS01G0183800 PROTEIN"/>
    <property type="match status" value="1"/>
</dbReference>
<dbReference type="EMBL" id="JAAALK010000290">
    <property type="protein sequence ID" value="KAG8045903.1"/>
    <property type="molecule type" value="Genomic_DNA"/>
</dbReference>
<evidence type="ECO:0000313" key="3">
    <source>
        <dbReference type="EMBL" id="KAG8045904.1"/>
    </source>
</evidence>
<dbReference type="PANTHER" id="PTHR44259">
    <property type="entry name" value="OS07G0183000 PROTEIN-RELATED"/>
    <property type="match status" value="1"/>
</dbReference>
<comment type="caution">
    <text evidence="3">The sequence shown here is derived from an EMBL/GenBank/DDBJ whole genome shotgun (WGS) entry which is preliminary data.</text>
</comment>
<dbReference type="EMBL" id="JAAALK010000290">
    <property type="protein sequence ID" value="KAG8045904.1"/>
    <property type="molecule type" value="Genomic_DNA"/>
</dbReference>
<reference evidence="3" key="2">
    <citation type="submission" date="2021-02" db="EMBL/GenBank/DDBJ databases">
        <authorList>
            <person name="Kimball J.A."/>
            <person name="Haas M.W."/>
            <person name="Macchietto M."/>
            <person name="Kono T."/>
            <person name="Duquette J."/>
            <person name="Shao M."/>
        </authorList>
    </citation>
    <scope>NUCLEOTIDE SEQUENCE</scope>
    <source>
        <tissue evidence="3">Fresh leaf tissue</tissue>
    </source>
</reference>
<dbReference type="InterPro" id="IPR050942">
    <property type="entry name" value="F-box_BR-signaling"/>
</dbReference>
<organism evidence="3 4">
    <name type="scientific">Zizania palustris</name>
    <name type="common">Northern wild rice</name>
    <dbReference type="NCBI Taxonomy" id="103762"/>
    <lineage>
        <taxon>Eukaryota</taxon>
        <taxon>Viridiplantae</taxon>
        <taxon>Streptophyta</taxon>
        <taxon>Embryophyta</taxon>
        <taxon>Tracheophyta</taxon>
        <taxon>Spermatophyta</taxon>
        <taxon>Magnoliopsida</taxon>
        <taxon>Liliopsida</taxon>
        <taxon>Poales</taxon>
        <taxon>Poaceae</taxon>
        <taxon>BOP clade</taxon>
        <taxon>Oryzoideae</taxon>
        <taxon>Oryzeae</taxon>
        <taxon>Zizaniinae</taxon>
        <taxon>Zizania</taxon>
    </lineage>
</organism>
<feature type="domain" description="KIB1-4 beta-propeller" evidence="2">
    <location>
        <begin position="103"/>
        <end position="323"/>
    </location>
</feature>
<reference evidence="3" key="1">
    <citation type="journal article" date="2021" name="bioRxiv">
        <title>Whole Genome Assembly and Annotation of Northern Wild Rice, Zizania palustris L., Supports a Whole Genome Duplication in the Zizania Genus.</title>
        <authorList>
            <person name="Haas M."/>
            <person name="Kono T."/>
            <person name="Macchietto M."/>
            <person name="Millas R."/>
            <person name="McGilp L."/>
            <person name="Shao M."/>
            <person name="Duquette J."/>
            <person name="Hirsch C.N."/>
            <person name="Kimball J."/>
        </authorList>
    </citation>
    <scope>NUCLEOTIDE SEQUENCE</scope>
    <source>
        <tissue evidence="3">Fresh leaf tissue</tissue>
    </source>
</reference>
<keyword evidence="4" id="KW-1185">Reference proteome</keyword>
<sequence length="366" mass="41911">MSAKVPRLLEVNSTGMADWASLQTDILGVIVKKLAIPDYLRFRAVCTSWNIVCRDVSNYPRMDPWLMLPANALDGSKFLCVHERKNQTIHLPSTATIFGSMWVPVGCSHGWLIFYSPSHGTMQLINPISGAQFQLPPIGRRSFSKAMLLDMNDTDFTVAVIFHDQKGYKVTRKGSNSWSSVESKHDLVDVFKHRRQLYTIDIYGTVELWAEPPRAWADEDAPQMIDPHHNHNFIHYPQHGKLNCLVESPAGDLMRVKRRSNDKFVVWILDKGTFSWEKVDNIGDFALFVSYYSSVCLRSRGYLNLKANCVYFIDSYSNLCAFNLENRTKELVQALEPAHALGHPEPHAVRRRPEGQRYMWLIPSLR</sequence>
<evidence type="ECO:0008006" key="5">
    <source>
        <dbReference type="Google" id="ProtNLM"/>
    </source>
</evidence>
<dbReference type="OrthoDB" id="1023001at2759"/>
<dbReference type="Proteomes" id="UP000729402">
    <property type="component" value="Unassembled WGS sequence"/>
</dbReference>
<gene>
    <name evidence="3" type="ORF">GUJ93_ZPchr0008g11464</name>
</gene>
<dbReference type="InterPro" id="IPR005174">
    <property type="entry name" value="KIB1-4_b-propeller"/>
</dbReference>
<dbReference type="Pfam" id="PF03478">
    <property type="entry name" value="Beta-prop_KIB1-4"/>
    <property type="match status" value="1"/>
</dbReference>
<accession>A0A8J5VIX4</accession>
<dbReference type="AlphaFoldDB" id="A0A8J5VIX4"/>
<evidence type="ECO:0000259" key="1">
    <source>
        <dbReference type="Pfam" id="PF00646"/>
    </source>
</evidence>
<evidence type="ECO:0000259" key="2">
    <source>
        <dbReference type="Pfam" id="PF03478"/>
    </source>
</evidence>
<evidence type="ECO:0000313" key="4">
    <source>
        <dbReference type="Proteomes" id="UP000729402"/>
    </source>
</evidence>
<proteinExistence type="predicted"/>
<dbReference type="Pfam" id="PF00646">
    <property type="entry name" value="F-box"/>
    <property type="match status" value="1"/>
</dbReference>
<feature type="domain" description="F-box" evidence="1">
    <location>
        <begin position="20"/>
        <end position="59"/>
    </location>
</feature>